<dbReference type="Gene3D" id="3.30.40.10">
    <property type="entry name" value="Zinc/RING finger domain, C3HC4 (zinc finger)"/>
    <property type="match status" value="2"/>
</dbReference>
<comment type="caution">
    <text evidence="5">The sequence shown here is derived from an EMBL/GenBank/DDBJ whole genome shotgun (WGS) entry which is preliminary data.</text>
</comment>
<evidence type="ECO:0000313" key="6">
    <source>
        <dbReference type="Proteomes" id="UP000192257"/>
    </source>
</evidence>
<dbReference type="GO" id="GO:0008270">
    <property type="term" value="F:zinc ion binding"/>
    <property type="evidence" value="ECO:0007669"/>
    <property type="project" value="UniProtKB-KW"/>
</dbReference>
<dbReference type="Pfam" id="PF02148">
    <property type="entry name" value="zf-UBP"/>
    <property type="match status" value="1"/>
</dbReference>
<feature type="compositionally biased region" description="Low complexity" evidence="2">
    <location>
        <begin position="444"/>
        <end position="457"/>
    </location>
</feature>
<feature type="domain" description="RING-type" evidence="3">
    <location>
        <begin position="239"/>
        <end position="281"/>
    </location>
</feature>
<evidence type="ECO:0000259" key="4">
    <source>
        <dbReference type="PROSITE" id="PS50271"/>
    </source>
</evidence>
<dbReference type="Pfam" id="PF13639">
    <property type="entry name" value="zf-RING_2"/>
    <property type="match status" value="1"/>
</dbReference>
<keyword evidence="1" id="KW-0479">Metal-binding</keyword>
<dbReference type="RefSeq" id="XP_028885273.1">
    <property type="nucleotide sequence ID" value="XM_029023249.1"/>
</dbReference>
<evidence type="ECO:0000259" key="3">
    <source>
        <dbReference type="PROSITE" id="PS50089"/>
    </source>
</evidence>
<sequence length="574" mass="64714">MHSAEDSIVVVSFDCDRSVVVGLSCERTEPTRWLLVHGIPIDVGLSQSLQTLDSCERRRSQAAAAVASVSLSSSTSSSSFLSNKAGHSLKSEATGSSVWSNGNEECIRVVRVGYIPDEDRCYCLLLQYATSSDAEHVREHLLHSDFTGNKETLSEYVQPLGKVMTLRYSNETGSVKNVYDNTTEEISLEELCSVVRERLGCTQTQSENSSSCTRRISDKQEGSRLNCFADALVPTGDFCSICQEEIASGKPFIVTLCNHVFHLQCLGKHLEGVGPLCPLCRFSMASLELKCQGCGTHQDLWTCLVCGWVGCGQGYRSDHLQHFESTGHSCVMQNGTSRIWNHRAKTFLHHQLAIELGYEDDAKARQAAAAESSVSHHFNKEEENVTASSYWRSRWWWDEKDEEAALDLNAEYVREYYMKEMVKLMDEQMEYYEKRYGGTEMEPSTSSSSLSTSASASASSSSSSLAILLRKLLVAEQRQRRRIISEYVTDMRRIMLHDQMLFNRFVKYEATRNQSLREELLLLSHATQNLNDRVPIVKSNIEKATRRGSREMAVREEELKKLQEKLESLLKSLE</sequence>
<gene>
    <name evidence="5" type="ORF">TM35_000062120</name>
</gene>
<evidence type="ECO:0000256" key="1">
    <source>
        <dbReference type="PROSITE-ProRule" id="PRU00502"/>
    </source>
</evidence>
<dbReference type="InterPro" id="IPR001841">
    <property type="entry name" value="Znf_RING"/>
</dbReference>
<dbReference type="AlphaFoldDB" id="A0A1X0P2Q1"/>
<dbReference type="GO" id="GO:0007265">
    <property type="term" value="P:Ras protein signal transduction"/>
    <property type="evidence" value="ECO:0007669"/>
    <property type="project" value="TreeGrafter"/>
</dbReference>
<name>A0A1X0P2Q1_9TRYP</name>
<protein>
    <submittedName>
        <fullName evidence="5">BRCA1-associated protein</fullName>
    </submittedName>
</protein>
<dbReference type="SMART" id="SM00184">
    <property type="entry name" value="RING"/>
    <property type="match status" value="1"/>
</dbReference>
<dbReference type="PANTHER" id="PTHR24007:SF7">
    <property type="entry name" value="BRCA1-ASSOCIATED PROTEIN"/>
    <property type="match status" value="1"/>
</dbReference>
<dbReference type="PROSITE" id="PS50271">
    <property type="entry name" value="ZF_UBP"/>
    <property type="match status" value="1"/>
</dbReference>
<dbReference type="GeneID" id="39983029"/>
<feature type="domain" description="UBP-type" evidence="4">
    <location>
        <begin position="258"/>
        <end position="367"/>
    </location>
</feature>
<dbReference type="SMART" id="SM00290">
    <property type="entry name" value="ZnF_UBP"/>
    <property type="match status" value="1"/>
</dbReference>
<dbReference type="STRING" id="67003.A0A1X0P2Q1"/>
<dbReference type="GO" id="GO:0005737">
    <property type="term" value="C:cytoplasm"/>
    <property type="evidence" value="ECO:0007669"/>
    <property type="project" value="TreeGrafter"/>
</dbReference>
<dbReference type="PANTHER" id="PTHR24007">
    <property type="entry name" value="BRCA1-ASSOCIATED PROTEIN"/>
    <property type="match status" value="1"/>
</dbReference>
<keyword evidence="1" id="KW-0863">Zinc-finger</keyword>
<evidence type="ECO:0000256" key="2">
    <source>
        <dbReference type="SAM" id="MobiDB-lite"/>
    </source>
</evidence>
<dbReference type="InterPro" id="IPR001607">
    <property type="entry name" value="Znf_UBP"/>
</dbReference>
<organism evidence="5 6">
    <name type="scientific">Trypanosoma theileri</name>
    <dbReference type="NCBI Taxonomy" id="67003"/>
    <lineage>
        <taxon>Eukaryota</taxon>
        <taxon>Discoba</taxon>
        <taxon>Euglenozoa</taxon>
        <taxon>Kinetoplastea</taxon>
        <taxon>Metakinetoplastina</taxon>
        <taxon>Trypanosomatida</taxon>
        <taxon>Trypanosomatidae</taxon>
        <taxon>Trypanosoma</taxon>
    </lineage>
</organism>
<keyword evidence="1" id="KW-0862">Zinc</keyword>
<dbReference type="CDD" id="cd16448">
    <property type="entry name" value="RING-H2"/>
    <property type="match status" value="1"/>
</dbReference>
<proteinExistence type="predicted"/>
<dbReference type="InterPro" id="IPR013083">
    <property type="entry name" value="Znf_RING/FYVE/PHD"/>
</dbReference>
<dbReference type="PROSITE" id="PS50089">
    <property type="entry name" value="ZF_RING_2"/>
    <property type="match status" value="1"/>
</dbReference>
<keyword evidence="6" id="KW-1185">Reference proteome</keyword>
<dbReference type="GO" id="GO:0016567">
    <property type="term" value="P:protein ubiquitination"/>
    <property type="evidence" value="ECO:0007669"/>
    <property type="project" value="TreeGrafter"/>
</dbReference>
<dbReference type="Proteomes" id="UP000192257">
    <property type="component" value="Unassembled WGS sequence"/>
</dbReference>
<accession>A0A1X0P2Q1</accession>
<reference evidence="5 6" key="1">
    <citation type="submission" date="2017-03" db="EMBL/GenBank/DDBJ databases">
        <title>An alternative strategy for trypanosome survival in the mammalian bloodstream revealed through genome and transcriptome analysis of the ubiquitous bovine parasite Trypanosoma (Megatrypanum) theileri.</title>
        <authorList>
            <person name="Kelly S."/>
            <person name="Ivens A."/>
            <person name="Mott A."/>
            <person name="O'Neill E."/>
            <person name="Emms D."/>
            <person name="Macleod O."/>
            <person name="Voorheis P."/>
            <person name="Matthews J."/>
            <person name="Matthews K."/>
            <person name="Carrington M."/>
        </authorList>
    </citation>
    <scope>NUCLEOTIDE SEQUENCE [LARGE SCALE GENOMIC DNA]</scope>
    <source>
        <strain evidence="5">Edinburgh</strain>
    </source>
</reference>
<dbReference type="VEuPathDB" id="TriTrypDB:TM35_000062120"/>
<dbReference type="OrthoDB" id="273556at2759"/>
<dbReference type="GO" id="GO:0061630">
    <property type="term" value="F:ubiquitin protein ligase activity"/>
    <property type="evidence" value="ECO:0007669"/>
    <property type="project" value="TreeGrafter"/>
</dbReference>
<evidence type="ECO:0000313" key="5">
    <source>
        <dbReference type="EMBL" id="ORC91207.1"/>
    </source>
</evidence>
<feature type="region of interest" description="Disordered" evidence="2">
    <location>
        <begin position="438"/>
        <end position="457"/>
    </location>
</feature>
<dbReference type="SUPFAM" id="SSF57850">
    <property type="entry name" value="RING/U-box"/>
    <property type="match status" value="1"/>
</dbReference>
<dbReference type="EMBL" id="NBCO01000006">
    <property type="protein sequence ID" value="ORC91207.1"/>
    <property type="molecule type" value="Genomic_DNA"/>
</dbReference>